<feature type="transmembrane region" description="Helical" evidence="1">
    <location>
        <begin position="57"/>
        <end position="80"/>
    </location>
</feature>
<dbReference type="Proteomes" id="UP001209257">
    <property type="component" value="Unassembled WGS sequence"/>
</dbReference>
<dbReference type="InterPro" id="IPR021318">
    <property type="entry name" value="DUF2919"/>
</dbReference>
<evidence type="ECO:0000313" key="3">
    <source>
        <dbReference type="Proteomes" id="UP001209257"/>
    </source>
</evidence>
<evidence type="ECO:0000313" key="2">
    <source>
        <dbReference type="EMBL" id="MCU7554281.1"/>
    </source>
</evidence>
<comment type="caution">
    <text evidence="2">The sequence shown here is derived from an EMBL/GenBank/DDBJ whole genome shotgun (WGS) entry which is preliminary data.</text>
</comment>
<feature type="transmembrane region" description="Helical" evidence="1">
    <location>
        <begin position="24"/>
        <end position="45"/>
    </location>
</feature>
<dbReference type="Pfam" id="PF11143">
    <property type="entry name" value="DUF2919"/>
    <property type="match status" value="1"/>
</dbReference>
<organism evidence="2 3">
    <name type="scientific">Alteromonas salexigens</name>
    <dbReference type="NCBI Taxonomy" id="2982530"/>
    <lineage>
        <taxon>Bacteria</taxon>
        <taxon>Pseudomonadati</taxon>
        <taxon>Pseudomonadota</taxon>
        <taxon>Gammaproteobacteria</taxon>
        <taxon>Alteromonadales</taxon>
        <taxon>Alteromonadaceae</taxon>
        <taxon>Alteromonas/Salinimonas group</taxon>
        <taxon>Alteromonas</taxon>
    </lineage>
</organism>
<proteinExistence type="predicted"/>
<feature type="transmembrane region" description="Helical" evidence="1">
    <location>
        <begin position="92"/>
        <end position="112"/>
    </location>
</feature>
<evidence type="ECO:0000256" key="1">
    <source>
        <dbReference type="SAM" id="Phobius"/>
    </source>
</evidence>
<dbReference type="RefSeq" id="WP_262992958.1">
    <property type="nucleotide sequence ID" value="NZ_JAOTJC010000006.1"/>
</dbReference>
<name>A0ABT2VLT6_9ALTE</name>
<protein>
    <submittedName>
        <fullName evidence="2">DUF2919 domain-containing protein</fullName>
    </submittedName>
</protein>
<dbReference type="EMBL" id="JAOTJC010000006">
    <property type="protein sequence ID" value="MCU7554281.1"/>
    <property type="molecule type" value="Genomic_DNA"/>
</dbReference>
<keyword evidence="1" id="KW-1133">Transmembrane helix</keyword>
<accession>A0ABT2VLT6</accession>
<keyword evidence="1" id="KW-0472">Membrane</keyword>
<gene>
    <name evidence="2" type="ORF">OCL06_06695</name>
</gene>
<reference evidence="3" key="1">
    <citation type="submission" date="2023-07" db="EMBL/GenBank/DDBJ databases">
        <title>Study on multiphase classification of strain Alteromonas salexigens isolated from the Yellow Sea.</title>
        <authorList>
            <person name="Sun L."/>
        </authorList>
    </citation>
    <scope>NUCLEOTIDE SEQUENCE [LARGE SCALE GENOMIC DNA]</scope>
    <source>
        <strain evidence="3">ASW11-19</strain>
    </source>
</reference>
<keyword evidence="1" id="KW-0812">Transmembrane</keyword>
<keyword evidence="3" id="KW-1185">Reference proteome</keyword>
<feature type="transmembrane region" description="Helical" evidence="1">
    <location>
        <begin position="124"/>
        <end position="143"/>
    </location>
</feature>
<sequence>MKSDRLKLPLHCYDEAGRIKPPMWLNLVFLICLADWIILVFALAIREQTTFLLALFYPSRLTLGLSLASGAPALVALVMISRREKQWQQQRFRWSHFILPLVTMSLLAQVSLQVWPLMAQFWQFQPVVAARMLASLCACYALLKSRHLRWMVSDWRLPN</sequence>